<reference evidence="3 4" key="1">
    <citation type="journal article" date="2014" name="Int. J. Syst. Evol. Microbiol.">
        <title>Complete genome sequence of Corynebacterium casei LMG S-19264T (=DSM 44701T), isolated from a smear-ripened cheese.</title>
        <authorList>
            <consortium name="US DOE Joint Genome Institute (JGI-PGF)"/>
            <person name="Walter F."/>
            <person name="Albersmeier A."/>
            <person name="Kalinowski J."/>
            <person name="Ruckert C."/>
        </authorList>
    </citation>
    <scope>NUCLEOTIDE SEQUENCE [LARGE SCALE GENOMIC DNA]</scope>
    <source>
        <strain evidence="3 4">JCM 4677</strain>
    </source>
</reference>
<dbReference type="Pfam" id="PF11706">
    <property type="entry name" value="zf-CGNR"/>
    <property type="match status" value="1"/>
</dbReference>
<keyword evidence="4" id="KW-1185">Reference proteome</keyword>
<dbReference type="RefSeq" id="WP_190852029.1">
    <property type="nucleotide sequence ID" value="NZ_AP023440.1"/>
</dbReference>
<dbReference type="Pfam" id="PF07336">
    <property type="entry name" value="ABATE"/>
    <property type="match status" value="1"/>
</dbReference>
<dbReference type="SUPFAM" id="SSF160904">
    <property type="entry name" value="Jann2411-like"/>
    <property type="match status" value="1"/>
</dbReference>
<feature type="compositionally biased region" description="Gly residues" evidence="1">
    <location>
        <begin position="225"/>
        <end position="237"/>
    </location>
</feature>
<dbReference type="PANTHER" id="PTHR35525">
    <property type="entry name" value="BLL6575 PROTEIN"/>
    <property type="match status" value="1"/>
</dbReference>
<dbReference type="PANTHER" id="PTHR35525:SF3">
    <property type="entry name" value="BLL6575 PROTEIN"/>
    <property type="match status" value="1"/>
</dbReference>
<dbReference type="InterPro" id="IPR010852">
    <property type="entry name" value="ABATE"/>
</dbReference>
<evidence type="ECO:0000256" key="1">
    <source>
        <dbReference type="SAM" id="MobiDB-lite"/>
    </source>
</evidence>
<dbReference type="KEGG" id="sgm:GCM10017557_48640"/>
<organism evidence="3 4">
    <name type="scientific">Streptomyces aurantiacus</name>
    <dbReference type="NCBI Taxonomy" id="47760"/>
    <lineage>
        <taxon>Bacteria</taxon>
        <taxon>Bacillati</taxon>
        <taxon>Actinomycetota</taxon>
        <taxon>Actinomycetes</taxon>
        <taxon>Kitasatosporales</taxon>
        <taxon>Streptomycetaceae</taxon>
        <taxon>Streptomyces</taxon>
        <taxon>Streptomyces aurantiacus group</taxon>
    </lineage>
</organism>
<gene>
    <name evidence="3" type="ORF">GCM10017557_48640</name>
</gene>
<dbReference type="Gene3D" id="1.10.3300.10">
    <property type="entry name" value="Jann2411-like domain"/>
    <property type="match status" value="1"/>
</dbReference>
<feature type="domain" description="Zinc finger CGNR" evidence="2">
    <location>
        <begin position="163"/>
        <end position="206"/>
    </location>
</feature>
<evidence type="ECO:0000313" key="4">
    <source>
        <dbReference type="Proteomes" id="UP000516444"/>
    </source>
</evidence>
<dbReference type="EMBL" id="AP023440">
    <property type="protein sequence ID" value="BCL30005.1"/>
    <property type="molecule type" value="Genomic_DNA"/>
</dbReference>
<dbReference type="Proteomes" id="UP000516444">
    <property type="component" value="Chromosome"/>
</dbReference>
<accession>A0A7G1PA69</accession>
<feature type="region of interest" description="Disordered" evidence="1">
    <location>
        <begin position="200"/>
        <end position="237"/>
    </location>
</feature>
<dbReference type="AlphaFoldDB" id="A0A7G1PA69"/>
<evidence type="ECO:0000313" key="3">
    <source>
        <dbReference type="EMBL" id="BCL30005.1"/>
    </source>
</evidence>
<dbReference type="InterPro" id="IPR023286">
    <property type="entry name" value="ABATE_dom_sf"/>
</dbReference>
<sequence>MVTSYSGYVSEQATRTPGLTLVSYGGKRYRFDAGALCTELLTTGGPGEFARFEVLHEPADLLRWVERSRLPTGLEITVTERELAQTRDMRDALFQLVADRAHGRPLGARELDVVNAAAAGTPLAARIEPDGSRGWAPGATVARLLATVAREAVELLTGPYADRFRECGSHTCQLLFVDTSRPGRRRWCAMEHCGNLHKVRTHRARRAEGEGDADADANRDANRDGSGGGEDGGEGGV</sequence>
<proteinExistence type="predicted"/>
<dbReference type="InterPro" id="IPR021005">
    <property type="entry name" value="Znf_CGNR"/>
</dbReference>
<protein>
    <recommendedName>
        <fullName evidence="2">Zinc finger CGNR domain-containing protein</fullName>
    </recommendedName>
</protein>
<evidence type="ECO:0000259" key="2">
    <source>
        <dbReference type="Pfam" id="PF11706"/>
    </source>
</evidence>
<name>A0A7G1PA69_9ACTN</name>